<organism evidence="7 8">
    <name type="scientific">Colletotrichum tamarilloi</name>
    <dbReference type="NCBI Taxonomy" id="1209934"/>
    <lineage>
        <taxon>Eukaryota</taxon>
        <taxon>Fungi</taxon>
        <taxon>Dikarya</taxon>
        <taxon>Ascomycota</taxon>
        <taxon>Pezizomycotina</taxon>
        <taxon>Sordariomycetes</taxon>
        <taxon>Hypocreomycetidae</taxon>
        <taxon>Glomerellales</taxon>
        <taxon>Glomerellaceae</taxon>
        <taxon>Colletotrichum</taxon>
        <taxon>Colletotrichum acutatum species complex</taxon>
    </lineage>
</organism>
<evidence type="ECO:0000256" key="5">
    <source>
        <dbReference type="HAMAP-Rule" id="MF_03150"/>
    </source>
</evidence>
<dbReference type="HAMAP" id="MF_00120">
    <property type="entry name" value="GatA"/>
    <property type="match status" value="1"/>
</dbReference>
<comment type="subunit">
    <text evidence="5">Subunit of the heterotrimeric GatCAB amidotransferase (AdT) complex, composed of A, B and C subunits.</text>
</comment>
<dbReference type="Proteomes" id="UP001227543">
    <property type="component" value="Unassembled WGS sequence"/>
</dbReference>
<keyword evidence="3 5" id="KW-0067">ATP-binding</keyword>
<dbReference type="PANTHER" id="PTHR11895:SF7">
    <property type="entry name" value="GLUTAMYL-TRNA(GLN) AMIDOTRANSFERASE SUBUNIT A, MITOCHONDRIAL"/>
    <property type="match status" value="1"/>
</dbReference>
<evidence type="ECO:0000256" key="3">
    <source>
        <dbReference type="ARBA" id="ARBA00022840"/>
    </source>
</evidence>
<dbReference type="Gene3D" id="3.90.1300.10">
    <property type="entry name" value="Amidase signature (AS) domain"/>
    <property type="match status" value="1"/>
</dbReference>
<comment type="caution">
    <text evidence="7">The sequence shown here is derived from an EMBL/GenBank/DDBJ whole genome shotgun (WGS) entry which is preliminary data.</text>
</comment>
<keyword evidence="8" id="KW-1185">Reference proteome</keyword>
<evidence type="ECO:0000313" key="8">
    <source>
        <dbReference type="Proteomes" id="UP001227543"/>
    </source>
</evidence>
<dbReference type="Pfam" id="PF01425">
    <property type="entry name" value="Amidase"/>
    <property type="match status" value="1"/>
</dbReference>
<dbReference type="InterPro" id="IPR000120">
    <property type="entry name" value="Amidase"/>
</dbReference>
<feature type="active site" description="Charge relay system" evidence="5">
    <location>
        <position position="267"/>
    </location>
</feature>
<keyword evidence="1 5" id="KW-0436">Ligase</keyword>
<evidence type="ECO:0000313" key="7">
    <source>
        <dbReference type="EMBL" id="KAK1483381.1"/>
    </source>
</evidence>
<comment type="catalytic activity">
    <reaction evidence="5">
        <text>L-glutamyl-tRNA(Gln) + L-glutamine + ATP + H2O = L-glutaminyl-tRNA(Gln) + L-glutamate + ADP + phosphate + H(+)</text>
        <dbReference type="Rhea" id="RHEA:17521"/>
        <dbReference type="Rhea" id="RHEA-COMP:9681"/>
        <dbReference type="Rhea" id="RHEA-COMP:9684"/>
        <dbReference type="ChEBI" id="CHEBI:15377"/>
        <dbReference type="ChEBI" id="CHEBI:15378"/>
        <dbReference type="ChEBI" id="CHEBI:29985"/>
        <dbReference type="ChEBI" id="CHEBI:30616"/>
        <dbReference type="ChEBI" id="CHEBI:43474"/>
        <dbReference type="ChEBI" id="CHEBI:58359"/>
        <dbReference type="ChEBI" id="CHEBI:78520"/>
        <dbReference type="ChEBI" id="CHEBI:78521"/>
        <dbReference type="ChEBI" id="CHEBI:456216"/>
        <dbReference type="EC" id="6.3.5.7"/>
    </reaction>
</comment>
<feature type="domain" description="Amidase" evidence="6">
    <location>
        <begin position="256"/>
        <end position="698"/>
    </location>
</feature>
<protein>
    <recommendedName>
        <fullName evidence="5">Glutamyl-tRNA(Gln) amidotransferase subunit A, mitochondrial</fullName>
        <shortName evidence="5">Glu-AdT subunit A</shortName>
        <ecNumber evidence="5">6.3.5.7</ecNumber>
    </recommendedName>
</protein>
<dbReference type="GeneID" id="85413699"/>
<evidence type="ECO:0000256" key="1">
    <source>
        <dbReference type="ARBA" id="ARBA00022598"/>
    </source>
</evidence>
<dbReference type="PANTHER" id="PTHR11895">
    <property type="entry name" value="TRANSAMIDASE"/>
    <property type="match status" value="1"/>
</dbReference>
<proteinExistence type="inferred from homology"/>
<name>A0ABQ9QS78_9PEZI</name>
<evidence type="ECO:0000256" key="2">
    <source>
        <dbReference type="ARBA" id="ARBA00022741"/>
    </source>
</evidence>
<sequence length="710" mass="77374">MPSIADIPCELVSSILRSLDDFETLTSALLACRHIYTSFKQIAGTELAILRRKIGLDLLPYAVASLEASRLKPSPGDDSSIRALLDLLYDNPSQLVARTASISSEFLRSMSRKHDWVTTLALSYAAEARIHLSSDIAASPEAVDLSPSEYIRFCRAFYRVDLFYLLFGAVGNFNGLSGMGNLLFHRHPPWVNEQLGCVHDFIEDKFLEDLSASELATIIPVCENVCNTDKGLTRVAKDTPITIFSQASSGMLNSMSQVLMVYQLAVKDNIATEGLPTTCSSAILSSHESPYEATIVRQLRKRGAQVVGKTNMDEFGMGSHSLNSIHGPVLNSLSATPTSAGGSSGGSAVAVQTSEADVALGTDTGGSIRLPAAYCGVVGYKPSYGMLSRFGVVPYANSLDTVGLLARDVDVIEDLMFSTGLDAEHDSQDPTSLSKSFRKKQQSQAATGRSRLRIGIPLEYNIEELDPKIKAAWSDAADLLQKSGIEVVPVSLPSTKHALSAYYVIAPAEASSNLAKYDGVRYGTRGDESDGAGEVLYSKTRGLGFGEEVRRRILLGAYSLSSEAMDNYFIQAQRVRKLVQRDFDRVFRLENPLYDEQQFDLSDMKDEVELQDKLGPSQVDFLLCPTAPTFAPRIEDIKRQTPVQVYMNDVFTVPASLAGLPAISIPAKIKSEDEEVDGSRRVAGLQLIGQYWDDKRLLSVAKNLLSQLLA</sequence>
<evidence type="ECO:0000256" key="4">
    <source>
        <dbReference type="ARBA" id="ARBA00022917"/>
    </source>
</evidence>
<dbReference type="InterPro" id="IPR036928">
    <property type="entry name" value="AS_sf"/>
</dbReference>
<reference evidence="7 8" key="1">
    <citation type="submission" date="2016-10" db="EMBL/GenBank/DDBJ databases">
        <title>The genome sequence of Colletotrichum fioriniae PJ7.</title>
        <authorList>
            <person name="Baroncelli R."/>
        </authorList>
    </citation>
    <scope>NUCLEOTIDE SEQUENCE [LARGE SCALE GENOMIC DNA]</scope>
    <source>
        <strain evidence="7 8">Tom-12</strain>
    </source>
</reference>
<evidence type="ECO:0000259" key="6">
    <source>
        <dbReference type="Pfam" id="PF01425"/>
    </source>
</evidence>
<dbReference type="EMBL" id="MLFU01000096">
    <property type="protein sequence ID" value="KAK1483381.1"/>
    <property type="molecule type" value="Genomic_DNA"/>
</dbReference>
<comment type="similarity">
    <text evidence="5">Belongs to the amidase family. GatA subfamily.</text>
</comment>
<keyword evidence="4 5" id="KW-0648">Protein biosynthesis</keyword>
<comment type="function">
    <text evidence="5">Allows the formation of correctly charged Gln-tRNA(Gln) through the transamidation of misacylated Glu-tRNA(Gln) in the mitochondria. The reaction takes place in the presence of glutamine and ATP through an activated gamma-phospho-Glu-tRNA(Gln).</text>
</comment>
<dbReference type="SUPFAM" id="SSF75304">
    <property type="entry name" value="Amidase signature (AS) enzymes"/>
    <property type="match status" value="1"/>
</dbReference>
<feature type="active site" description="Charge relay system" evidence="5">
    <location>
        <position position="343"/>
    </location>
</feature>
<dbReference type="RefSeq" id="XP_060375952.1">
    <property type="nucleotide sequence ID" value="XM_060529461.1"/>
</dbReference>
<dbReference type="InterPro" id="IPR004412">
    <property type="entry name" value="GatA"/>
</dbReference>
<comment type="subcellular location">
    <subcellularLocation>
        <location evidence="5">Mitochondrion</location>
    </subcellularLocation>
</comment>
<dbReference type="EC" id="6.3.5.7" evidence="5"/>
<keyword evidence="2 5" id="KW-0547">Nucleotide-binding</keyword>
<dbReference type="InterPro" id="IPR023631">
    <property type="entry name" value="Amidase_dom"/>
</dbReference>
<feature type="active site" description="Acyl-ester intermediate" evidence="5">
    <location>
        <position position="367"/>
    </location>
</feature>
<accession>A0ABQ9QS78</accession>
<keyword evidence="5" id="KW-0496">Mitochondrion</keyword>
<gene>
    <name evidence="7" type="ORF">CTAM01_13458</name>
</gene>